<sequence length="91" mass="9449">LLAGRRICFEVNDVHSLLDLVAFGLGVALVPQSFSVKTDQVRFVGLAGGCHRWETAVVTASTPSAAATALLDTIAAARHPRPLVGGPGEDL</sequence>
<dbReference type="Pfam" id="PF03466">
    <property type="entry name" value="LysR_substrate"/>
    <property type="match status" value="1"/>
</dbReference>
<name>A0ABW3MAH0_9PSEU</name>
<dbReference type="SUPFAM" id="SSF53850">
    <property type="entry name" value="Periplasmic binding protein-like II"/>
    <property type="match status" value="1"/>
</dbReference>
<dbReference type="Proteomes" id="UP001597045">
    <property type="component" value="Unassembled WGS sequence"/>
</dbReference>
<dbReference type="EMBL" id="JBHTIS010001236">
    <property type="protein sequence ID" value="MFD1047760.1"/>
    <property type="molecule type" value="Genomic_DNA"/>
</dbReference>
<protein>
    <submittedName>
        <fullName evidence="2">LysR substrate-binding domain-containing protein</fullName>
    </submittedName>
</protein>
<comment type="caution">
    <text evidence="2">The sequence shown here is derived from an EMBL/GenBank/DDBJ whole genome shotgun (WGS) entry which is preliminary data.</text>
</comment>
<dbReference type="Gene3D" id="3.40.190.10">
    <property type="entry name" value="Periplasmic binding protein-like II"/>
    <property type="match status" value="2"/>
</dbReference>
<evidence type="ECO:0000259" key="1">
    <source>
        <dbReference type="Pfam" id="PF03466"/>
    </source>
</evidence>
<feature type="non-terminal residue" evidence="2">
    <location>
        <position position="1"/>
    </location>
</feature>
<evidence type="ECO:0000313" key="2">
    <source>
        <dbReference type="EMBL" id="MFD1047760.1"/>
    </source>
</evidence>
<proteinExistence type="predicted"/>
<evidence type="ECO:0000313" key="3">
    <source>
        <dbReference type="Proteomes" id="UP001597045"/>
    </source>
</evidence>
<keyword evidence="3" id="KW-1185">Reference proteome</keyword>
<reference evidence="3" key="1">
    <citation type="journal article" date="2019" name="Int. J. Syst. Evol. Microbiol.">
        <title>The Global Catalogue of Microorganisms (GCM) 10K type strain sequencing project: providing services to taxonomists for standard genome sequencing and annotation.</title>
        <authorList>
            <consortium name="The Broad Institute Genomics Platform"/>
            <consortium name="The Broad Institute Genome Sequencing Center for Infectious Disease"/>
            <person name="Wu L."/>
            <person name="Ma J."/>
        </authorList>
    </citation>
    <scope>NUCLEOTIDE SEQUENCE [LARGE SCALE GENOMIC DNA]</scope>
    <source>
        <strain evidence="3">JCM 31486</strain>
    </source>
</reference>
<organism evidence="2 3">
    <name type="scientific">Kibdelosporangium lantanae</name>
    <dbReference type="NCBI Taxonomy" id="1497396"/>
    <lineage>
        <taxon>Bacteria</taxon>
        <taxon>Bacillati</taxon>
        <taxon>Actinomycetota</taxon>
        <taxon>Actinomycetes</taxon>
        <taxon>Pseudonocardiales</taxon>
        <taxon>Pseudonocardiaceae</taxon>
        <taxon>Kibdelosporangium</taxon>
    </lineage>
</organism>
<accession>A0ABW3MAH0</accession>
<feature type="domain" description="LysR substrate-binding" evidence="1">
    <location>
        <begin position="6"/>
        <end position="76"/>
    </location>
</feature>
<dbReference type="InterPro" id="IPR005119">
    <property type="entry name" value="LysR_subst-bd"/>
</dbReference>
<gene>
    <name evidence="2" type="ORF">ACFQ1S_20575</name>
</gene>